<keyword evidence="2" id="KW-0472">Membrane</keyword>
<comment type="similarity">
    <text evidence="1">Belongs to the polysaccharide synthase family.</text>
</comment>
<dbReference type="Pfam" id="PF02719">
    <property type="entry name" value="Polysacc_synt_2"/>
    <property type="match status" value="1"/>
</dbReference>
<dbReference type="CDD" id="cd05237">
    <property type="entry name" value="UDP_invert_4-6DH_SDR_e"/>
    <property type="match status" value="1"/>
</dbReference>
<dbReference type="PaxDb" id="584708-Apau_1834"/>
<dbReference type="AlphaFoldDB" id="E3CVZ5"/>
<keyword evidence="2" id="KW-0812">Transmembrane</keyword>
<dbReference type="STRING" id="584708.Apau_1834"/>
<feature type="transmembrane region" description="Helical" evidence="2">
    <location>
        <begin position="29"/>
        <end position="48"/>
    </location>
</feature>
<dbReference type="eggNOG" id="COG1086">
    <property type="taxonomic scope" value="Bacteria"/>
</dbReference>
<evidence type="ECO:0000256" key="1">
    <source>
        <dbReference type="ARBA" id="ARBA00007430"/>
    </source>
</evidence>
<dbReference type="InterPro" id="IPR003869">
    <property type="entry name" value="Polysac_CapD-like"/>
</dbReference>
<keyword evidence="5" id="KW-1185">Reference proteome</keyword>
<dbReference type="InterPro" id="IPR051203">
    <property type="entry name" value="Polysaccharide_Synthase-Rel"/>
</dbReference>
<dbReference type="EMBL" id="CM001022">
    <property type="protein sequence ID" value="EFQ24250.1"/>
    <property type="molecule type" value="Genomic_DNA"/>
</dbReference>
<proteinExistence type="inferred from homology"/>
<dbReference type="PANTHER" id="PTHR43318">
    <property type="entry name" value="UDP-N-ACETYLGLUCOSAMINE 4,6-DEHYDRATASE"/>
    <property type="match status" value="1"/>
</dbReference>
<dbReference type="OrthoDB" id="9803111at2"/>
<dbReference type="Gene3D" id="3.40.50.720">
    <property type="entry name" value="NAD(P)-binding Rossmann-like Domain"/>
    <property type="match status" value="2"/>
</dbReference>
<organism evidence="4 5">
    <name type="scientific">Aminomonas paucivorans DSM 12260</name>
    <dbReference type="NCBI Taxonomy" id="584708"/>
    <lineage>
        <taxon>Bacteria</taxon>
        <taxon>Thermotogati</taxon>
        <taxon>Synergistota</taxon>
        <taxon>Synergistia</taxon>
        <taxon>Synergistales</taxon>
        <taxon>Synergistaceae</taxon>
        <taxon>Aminomonas</taxon>
    </lineage>
</organism>
<evidence type="ECO:0000313" key="4">
    <source>
        <dbReference type="EMBL" id="EFQ24250.1"/>
    </source>
</evidence>
<sequence length="619" mass="67882">MSVTGLSRSLVTGWMKVASRNRRVLAGDLFLLAAAVYLGYALRLTLLIQQGFRDDLLRAALAFVPVTLLALWVCGVYRVYWPQASVEEYLRLGRGYALGALGFLLIDRLWTDLTVPRTSLAILLLLGLFFLVAFRASWRVVRPPLEGTAEPRPTLIVGAGDAGSRLARDLLRRGDDLVPLGFVDDDPDKRGKIIASLPVLGDAAELGEIVRQRGVRVVLIALPSASGQRIRAFLERLSPLGVEVRVLPALHELASGAVSVSRLRSVSLEDLLRREPIRLDLEGIDRVLRGRTVLVTGAGGSIGSEICRQVLAHGPRSLLVLGHGEQSLYNLLERFSEEGVTIPCRPLVADVGDEATLRRLFETHHPQVVFHAGAHKHVPLMEENPREALRVNALGTWNVASLAGEVGAERMVMVSTDKAVHPSSVMGATKRLAERMLEEAQSAFPGTAFLAVRFGNVLGSRGSVVPKFEAQIARGGPVTVTHPEMRRYFMLIPEAVSLVLQAASMGRGGELFVLDMGEPVVIAQMAETLIRLHGLEPHRDIPIVYSGIRPGEKLFEELFYDPDHVDRTSHDKIFRARLDRRDGGMAEKIRALTALPEDRLRQELFALCEDVPPSGVGDR</sequence>
<dbReference type="Proteomes" id="UP000005096">
    <property type="component" value="Chromosome"/>
</dbReference>
<feature type="transmembrane region" description="Helical" evidence="2">
    <location>
        <begin position="118"/>
        <end position="138"/>
    </location>
</feature>
<dbReference type="HOGENOM" id="CLU_013560_5_2_0"/>
<evidence type="ECO:0000256" key="2">
    <source>
        <dbReference type="SAM" id="Phobius"/>
    </source>
</evidence>
<dbReference type="InterPro" id="IPR036291">
    <property type="entry name" value="NAD(P)-bd_dom_sf"/>
</dbReference>
<evidence type="ECO:0000313" key="5">
    <source>
        <dbReference type="Proteomes" id="UP000005096"/>
    </source>
</evidence>
<dbReference type="PANTHER" id="PTHR43318:SF1">
    <property type="entry name" value="POLYSACCHARIDE BIOSYNTHESIS PROTEIN EPSC-RELATED"/>
    <property type="match status" value="1"/>
</dbReference>
<dbReference type="RefSeq" id="WP_006301482.1">
    <property type="nucleotide sequence ID" value="NZ_CM001022.1"/>
</dbReference>
<dbReference type="SUPFAM" id="SSF51735">
    <property type="entry name" value="NAD(P)-binding Rossmann-fold domains"/>
    <property type="match status" value="2"/>
</dbReference>
<feature type="domain" description="Polysaccharide biosynthesis protein CapD-like" evidence="3">
    <location>
        <begin position="293"/>
        <end position="576"/>
    </location>
</feature>
<protein>
    <submittedName>
        <fullName evidence="4">Polysaccharide biosynthesis protein CapD</fullName>
    </submittedName>
</protein>
<gene>
    <name evidence="4" type="ORF">Apau_1834</name>
</gene>
<evidence type="ECO:0000259" key="3">
    <source>
        <dbReference type="Pfam" id="PF02719"/>
    </source>
</evidence>
<keyword evidence="2" id="KW-1133">Transmembrane helix</keyword>
<reference evidence="4 5" key="1">
    <citation type="journal article" date="2010" name="Stand. Genomic Sci.">
        <title>Non-contiguous finished genome sequence of Aminomonas paucivorans type strain (GLU-3).</title>
        <authorList>
            <person name="Pitluck S."/>
            <person name="Yasawong M."/>
            <person name="Held B."/>
            <person name="Lapidus A."/>
            <person name="Nolan M."/>
            <person name="Copeland A."/>
            <person name="Lucas S."/>
            <person name="Del Rio T.G."/>
            <person name="Tice H."/>
            <person name="Cheng J.F."/>
            <person name="Chertkov O."/>
            <person name="Goodwin L."/>
            <person name="Tapia R."/>
            <person name="Han C."/>
            <person name="Liolios K."/>
            <person name="Ivanova N."/>
            <person name="Mavromatis K."/>
            <person name="Ovchinnikova G."/>
            <person name="Pati A."/>
            <person name="Chen A."/>
            <person name="Palaniappan K."/>
            <person name="Land M."/>
            <person name="Hauser L."/>
            <person name="Chang Y.J."/>
            <person name="Jeffries C.D."/>
            <person name="Pukall R."/>
            <person name="Spring S."/>
            <person name="Rohde M."/>
            <person name="Sikorski J."/>
            <person name="Goker M."/>
            <person name="Woyke T."/>
            <person name="Bristow J."/>
            <person name="Eisen J.A."/>
            <person name="Markowitz V."/>
            <person name="Hugenholtz P."/>
            <person name="Kyrpides N.C."/>
            <person name="Klenk H.P."/>
        </authorList>
    </citation>
    <scope>NUCLEOTIDE SEQUENCE [LARGE SCALE GENOMIC DNA]</scope>
    <source>
        <strain evidence="4 5">DSM 12260</strain>
    </source>
</reference>
<dbReference type="Pfam" id="PF13727">
    <property type="entry name" value="CoA_binding_3"/>
    <property type="match status" value="1"/>
</dbReference>
<feature type="transmembrane region" description="Helical" evidence="2">
    <location>
        <begin position="60"/>
        <end position="81"/>
    </location>
</feature>
<accession>E3CVZ5</accession>
<name>E3CVZ5_9BACT</name>